<keyword evidence="3" id="KW-0547">Nucleotide-binding</keyword>
<dbReference type="AlphaFoldDB" id="A0A813GMN8"/>
<dbReference type="GO" id="GO:0004674">
    <property type="term" value="F:protein serine/threonine kinase activity"/>
    <property type="evidence" value="ECO:0007669"/>
    <property type="project" value="UniProtKB-KW"/>
</dbReference>
<keyword evidence="8" id="KW-1185">Reference proteome</keyword>
<reference evidence="7" key="1">
    <citation type="submission" date="2021-02" db="EMBL/GenBank/DDBJ databases">
        <authorList>
            <person name="Dougan E. K."/>
            <person name="Rhodes N."/>
            <person name="Thang M."/>
            <person name="Chan C."/>
        </authorList>
    </citation>
    <scope>NUCLEOTIDE SEQUENCE</scope>
</reference>
<dbReference type="Pfam" id="PF00069">
    <property type="entry name" value="Pkinase"/>
    <property type="match status" value="1"/>
</dbReference>
<dbReference type="Gene3D" id="1.10.510.10">
    <property type="entry name" value="Transferase(Phosphotransferase) domain 1"/>
    <property type="match status" value="1"/>
</dbReference>
<dbReference type="OrthoDB" id="411974at2759"/>
<evidence type="ECO:0000313" key="8">
    <source>
        <dbReference type="Proteomes" id="UP000654075"/>
    </source>
</evidence>
<evidence type="ECO:0000256" key="4">
    <source>
        <dbReference type="ARBA" id="ARBA00022777"/>
    </source>
</evidence>
<sequence length="450" mass="49372">MEDDRHYYILSDHYMGGDVQDWMDRLDEGNWLQEQTCAQYVRQAVLALCHSHAAQVFHRDLKPSSLILTTKLPDAVVKVGDFGLAGILDPDNSIIQQNPHQYTVPEVLRSSEPVKGGAVDMWSVGAIAHALLVGHGPSESSRGFFGGSKDDESWSERSPLSRDFVQRLLRPHAADRPTAAKALNHPWLKGITPLMNINTQVSADIARDLRYKTLCYTLTLVLLPVVVPYRDFDQLRVAFQQSDPDRDGFIPRSVGQRLLLSRCNIAEAVTPALNIVDVGKTDTLDLAATACADLIIREFFASGPTSNPLVGPFGATDLAPRLLKRFFEVFGDRRNGTATAQVQAATVKGKLRTATAKDVEVHANVRYEDLLACLPEDRLIDSQLLTTQLSASAGRGTPLGSDGDLSPLGNNESPWGGGGFSFDVMGLFRDMFQTCGSSKRDESPHSIRIF</sequence>
<dbReference type="InterPro" id="IPR011009">
    <property type="entry name" value="Kinase-like_dom_sf"/>
</dbReference>
<dbReference type="InterPro" id="IPR050205">
    <property type="entry name" value="CDPK_Ser/Thr_kinases"/>
</dbReference>
<organism evidence="7 8">
    <name type="scientific">Polarella glacialis</name>
    <name type="common">Dinoflagellate</name>
    <dbReference type="NCBI Taxonomy" id="89957"/>
    <lineage>
        <taxon>Eukaryota</taxon>
        <taxon>Sar</taxon>
        <taxon>Alveolata</taxon>
        <taxon>Dinophyceae</taxon>
        <taxon>Suessiales</taxon>
        <taxon>Suessiaceae</taxon>
        <taxon>Polarella</taxon>
    </lineage>
</organism>
<keyword evidence="1" id="KW-0723">Serine/threonine-protein kinase</keyword>
<dbReference type="InterPro" id="IPR000719">
    <property type="entry name" value="Prot_kinase_dom"/>
</dbReference>
<dbReference type="OMA" id="YMGGDVQ"/>
<keyword evidence="2" id="KW-0808">Transferase</keyword>
<feature type="domain" description="Protein kinase" evidence="6">
    <location>
        <begin position="1"/>
        <end position="188"/>
    </location>
</feature>
<accession>A0A813GMN8</accession>
<evidence type="ECO:0000256" key="5">
    <source>
        <dbReference type="ARBA" id="ARBA00022840"/>
    </source>
</evidence>
<evidence type="ECO:0000256" key="3">
    <source>
        <dbReference type="ARBA" id="ARBA00022741"/>
    </source>
</evidence>
<name>A0A813GMN8_POLGL</name>
<evidence type="ECO:0000256" key="2">
    <source>
        <dbReference type="ARBA" id="ARBA00022679"/>
    </source>
</evidence>
<keyword evidence="5" id="KW-0067">ATP-binding</keyword>
<protein>
    <recommendedName>
        <fullName evidence="6">Protein kinase domain-containing protein</fullName>
    </recommendedName>
</protein>
<dbReference type="SMART" id="SM00220">
    <property type="entry name" value="S_TKc"/>
    <property type="match status" value="1"/>
</dbReference>
<dbReference type="GO" id="GO:0005524">
    <property type="term" value="F:ATP binding"/>
    <property type="evidence" value="ECO:0007669"/>
    <property type="project" value="UniProtKB-KW"/>
</dbReference>
<dbReference type="SUPFAM" id="SSF56112">
    <property type="entry name" value="Protein kinase-like (PK-like)"/>
    <property type="match status" value="1"/>
</dbReference>
<evidence type="ECO:0000256" key="1">
    <source>
        <dbReference type="ARBA" id="ARBA00022527"/>
    </source>
</evidence>
<dbReference type="Proteomes" id="UP000654075">
    <property type="component" value="Unassembled WGS sequence"/>
</dbReference>
<keyword evidence="4" id="KW-0418">Kinase</keyword>
<evidence type="ECO:0000259" key="6">
    <source>
        <dbReference type="PROSITE" id="PS50011"/>
    </source>
</evidence>
<evidence type="ECO:0000313" key="7">
    <source>
        <dbReference type="EMBL" id="CAE8626348.1"/>
    </source>
</evidence>
<gene>
    <name evidence="7" type="ORF">PGLA1383_LOCUS43283</name>
</gene>
<dbReference type="EMBL" id="CAJNNV010028960">
    <property type="protein sequence ID" value="CAE8626348.1"/>
    <property type="molecule type" value="Genomic_DNA"/>
</dbReference>
<dbReference type="PROSITE" id="PS50011">
    <property type="entry name" value="PROTEIN_KINASE_DOM"/>
    <property type="match status" value="1"/>
</dbReference>
<proteinExistence type="predicted"/>
<comment type="caution">
    <text evidence="7">The sequence shown here is derived from an EMBL/GenBank/DDBJ whole genome shotgun (WGS) entry which is preliminary data.</text>
</comment>
<dbReference type="PANTHER" id="PTHR24349">
    <property type="entry name" value="SERINE/THREONINE-PROTEIN KINASE"/>
    <property type="match status" value="1"/>
</dbReference>